<organism evidence="1 2">
    <name type="scientific">Macroventuria anomochaeta</name>
    <dbReference type="NCBI Taxonomy" id="301207"/>
    <lineage>
        <taxon>Eukaryota</taxon>
        <taxon>Fungi</taxon>
        <taxon>Dikarya</taxon>
        <taxon>Ascomycota</taxon>
        <taxon>Pezizomycotina</taxon>
        <taxon>Dothideomycetes</taxon>
        <taxon>Pleosporomycetidae</taxon>
        <taxon>Pleosporales</taxon>
        <taxon>Pleosporineae</taxon>
        <taxon>Didymellaceae</taxon>
        <taxon>Macroventuria</taxon>
    </lineage>
</organism>
<comment type="caution">
    <text evidence="1">The sequence shown here is derived from an EMBL/GenBank/DDBJ whole genome shotgun (WGS) entry which is preliminary data.</text>
</comment>
<sequence length="195" mass="20883">MSETTPQDRCAAASSHTATKYTSLRTTALSFINAQSHNPSLPSKMDFESLRQLTTPSYTHSFGPAYSVSRAPKLQGSFTIESFIEHLGGMIPNLESWDVEVKGCVVDEVGESVVVRAGYGIQVKGAEEKIENDVVWWLELEEGAKGGEAGEGEGGGGWKVRKSTEMVDAGAAGRIMEEVMRQTGGGRKDPAAVAE</sequence>
<dbReference type="EMBL" id="MU006735">
    <property type="protein sequence ID" value="KAF2623762.1"/>
    <property type="molecule type" value="Genomic_DNA"/>
</dbReference>
<keyword evidence="2" id="KW-1185">Reference proteome</keyword>
<protein>
    <submittedName>
        <fullName evidence="1">Uncharacterized protein</fullName>
    </submittedName>
</protein>
<evidence type="ECO:0000313" key="2">
    <source>
        <dbReference type="Proteomes" id="UP000799754"/>
    </source>
</evidence>
<evidence type="ECO:0000313" key="1">
    <source>
        <dbReference type="EMBL" id="KAF2623762.1"/>
    </source>
</evidence>
<proteinExistence type="predicted"/>
<gene>
    <name evidence="1" type="ORF">BU25DRAFT_461842</name>
</gene>
<reference evidence="1" key="1">
    <citation type="journal article" date="2020" name="Stud. Mycol.">
        <title>101 Dothideomycetes genomes: a test case for predicting lifestyles and emergence of pathogens.</title>
        <authorList>
            <person name="Haridas S."/>
            <person name="Albert R."/>
            <person name="Binder M."/>
            <person name="Bloem J."/>
            <person name="Labutti K."/>
            <person name="Salamov A."/>
            <person name="Andreopoulos B."/>
            <person name="Baker S."/>
            <person name="Barry K."/>
            <person name="Bills G."/>
            <person name="Bluhm B."/>
            <person name="Cannon C."/>
            <person name="Castanera R."/>
            <person name="Culley D."/>
            <person name="Daum C."/>
            <person name="Ezra D."/>
            <person name="Gonzalez J."/>
            <person name="Henrissat B."/>
            <person name="Kuo A."/>
            <person name="Liang C."/>
            <person name="Lipzen A."/>
            <person name="Lutzoni F."/>
            <person name="Magnuson J."/>
            <person name="Mondo S."/>
            <person name="Nolan M."/>
            <person name="Ohm R."/>
            <person name="Pangilinan J."/>
            <person name="Park H.-J."/>
            <person name="Ramirez L."/>
            <person name="Alfaro M."/>
            <person name="Sun H."/>
            <person name="Tritt A."/>
            <person name="Yoshinaga Y."/>
            <person name="Zwiers L.-H."/>
            <person name="Turgeon B."/>
            <person name="Goodwin S."/>
            <person name="Spatafora J."/>
            <person name="Crous P."/>
            <person name="Grigoriev I."/>
        </authorList>
    </citation>
    <scope>NUCLEOTIDE SEQUENCE</scope>
    <source>
        <strain evidence="1">CBS 525.71</strain>
    </source>
</reference>
<accession>A0ACB6RPX4</accession>
<name>A0ACB6RPX4_9PLEO</name>
<dbReference type="Proteomes" id="UP000799754">
    <property type="component" value="Unassembled WGS sequence"/>
</dbReference>